<evidence type="ECO:0000313" key="4">
    <source>
        <dbReference type="EMBL" id="GGQ14379.1"/>
    </source>
</evidence>
<dbReference type="RefSeq" id="WP_189248960.1">
    <property type="nucleotide sequence ID" value="NZ_BMQJ01000013.1"/>
</dbReference>
<dbReference type="InterPro" id="IPR045857">
    <property type="entry name" value="O16G_dom_2"/>
</dbReference>
<evidence type="ECO:0000259" key="3">
    <source>
        <dbReference type="SMART" id="SM00642"/>
    </source>
</evidence>
<evidence type="ECO:0000313" key="5">
    <source>
        <dbReference type="Proteomes" id="UP000611554"/>
    </source>
</evidence>
<dbReference type="EMBL" id="BMQJ01000013">
    <property type="protein sequence ID" value="GGQ14379.1"/>
    <property type="molecule type" value="Genomic_DNA"/>
</dbReference>
<dbReference type="Pfam" id="PF00128">
    <property type="entry name" value="Alpha-amylase"/>
    <property type="match status" value="1"/>
</dbReference>
<dbReference type="PANTHER" id="PTHR10357:SF179">
    <property type="entry name" value="NEUTRAL AND BASIC AMINO ACID TRANSPORT PROTEIN RBAT"/>
    <property type="match status" value="1"/>
</dbReference>
<feature type="region of interest" description="Disordered" evidence="2">
    <location>
        <begin position="1"/>
        <end position="56"/>
    </location>
</feature>
<name>A0ABQ2R8K6_9ACTN</name>
<dbReference type="SMART" id="SM00642">
    <property type="entry name" value="Aamy"/>
    <property type="match status" value="1"/>
</dbReference>
<organism evidence="4 5">
    <name type="scientific">Streptosporangium pseudovulgare</name>
    <dbReference type="NCBI Taxonomy" id="35765"/>
    <lineage>
        <taxon>Bacteria</taxon>
        <taxon>Bacillati</taxon>
        <taxon>Actinomycetota</taxon>
        <taxon>Actinomycetes</taxon>
        <taxon>Streptosporangiales</taxon>
        <taxon>Streptosporangiaceae</taxon>
        <taxon>Streptosporangium</taxon>
    </lineage>
</organism>
<dbReference type="Gene3D" id="3.20.20.80">
    <property type="entry name" value="Glycosidases"/>
    <property type="match status" value="2"/>
</dbReference>
<dbReference type="InterPro" id="IPR006047">
    <property type="entry name" value="GH13_cat_dom"/>
</dbReference>
<dbReference type="Gene3D" id="3.90.400.10">
    <property type="entry name" value="Oligo-1,6-glucosidase, Domain 2"/>
    <property type="match status" value="1"/>
</dbReference>
<dbReference type="CDD" id="cd11332">
    <property type="entry name" value="AmyAc_OligoGlu_TS"/>
    <property type="match status" value="1"/>
</dbReference>
<gene>
    <name evidence="4" type="primary">malZ</name>
    <name evidence="4" type="ORF">GCM10010140_50850</name>
</gene>
<comment type="caution">
    <text evidence="4">The sequence shown here is derived from an EMBL/GenBank/DDBJ whole genome shotgun (WGS) entry which is preliminary data.</text>
</comment>
<dbReference type="PANTHER" id="PTHR10357">
    <property type="entry name" value="ALPHA-AMYLASE FAMILY MEMBER"/>
    <property type="match status" value="1"/>
</dbReference>
<dbReference type="SUPFAM" id="SSF51445">
    <property type="entry name" value="(Trans)glycosidases"/>
    <property type="match status" value="1"/>
</dbReference>
<comment type="similarity">
    <text evidence="1">Belongs to the glycosyl hydrolase 13 family.</text>
</comment>
<dbReference type="Proteomes" id="UP000611554">
    <property type="component" value="Unassembled WGS sequence"/>
</dbReference>
<evidence type="ECO:0000256" key="2">
    <source>
        <dbReference type="SAM" id="MobiDB-lite"/>
    </source>
</evidence>
<sequence length="606" mass="65674">MSAENRSAEGAPAENRSAAGPLAESPTAGTPSPELPSPKGRFQSDPAVGRPAGDARPYDRGAWWRDAVVYQVYPRSFADANGDGEGDLPGVLSRLDHLADLGVNAIWLSPFYPSPLADGGYDVADHCDVDPRYGTLADFDALVAGAAAKDIKVIVDIVPNHCSAEHPWFRAALAAGPGSPERERFVFRDEPNNWQSVFGGPAWTRVADGQWYLHLFDSAQPDWNWRHPDVVAMFEGVLRFWLDRGVAGFRIDVANMLFKQDGLPDVVPGSQSGPLTPGQTAVPYEHQPELLELYRSWRKILDSYPGDRGTVAEMWFDADQARPYLAGDGLAQLFNFRLMPTPWSAEEFRTVIDESHRLARETGGSIPWVLGNHDVPRMVTRFGVDQDLVRAPTPEVLLGRMDVDVALGTRRARAAALLLLALPGGAYIYQGDELGLPEHLAIPDEARRDPMFERTSRTFMGRDGCRVPLPWSGTAAPYGFGTVGIPGSEGSPGALGTLGTLGTWLPQPEDWAGLTVAAQRADPGSTLNLYRAALAIRRDHPALGDGDLTWLGTPPGVLAFARDPGFTLMVNFGPVPVPLTRHHDVLLASGPLDGDLLPPDTGVWLS</sequence>
<keyword evidence="5" id="KW-1185">Reference proteome</keyword>
<feature type="domain" description="Glycosyl hydrolase family 13 catalytic" evidence="3">
    <location>
        <begin position="71"/>
        <end position="466"/>
    </location>
</feature>
<dbReference type="InterPro" id="IPR017853">
    <property type="entry name" value="GH"/>
</dbReference>
<protein>
    <submittedName>
        <fullName evidence="4">Alpha-glucosidase</fullName>
    </submittedName>
</protein>
<evidence type="ECO:0000256" key="1">
    <source>
        <dbReference type="ARBA" id="ARBA00008061"/>
    </source>
</evidence>
<reference evidence="5" key="1">
    <citation type="journal article" date="2019" name="Int. J. Syst. Evol. Microbiol.">
        <title>The Global Catalogue of Microorganisms (GCM) 10K type strain sequencing project: providing services to taxonomists for standard genome sequencing and annotation.</title>
        <authorList>
            <consortium name="The Broad Institute Genomics Platform"/>
            <consortium name="The Broad Institute Genome Sequencing Center for Infectious Disease"/>
            <person name="Wu L."/>
            <person name="Ma J."/>
        </authorList>
    </citation>
    <scope>NUCLEOTIDE SEQUENCE [LARGE SCALE GENOMIC DNA]</scope>
    <source>
        <strain evidence="5">JCM 3115</strain>
    </source>
</reference>
<proteinExistence type="inferred from homology"/>
<accession>A0ABQ2R8K6</accession>